<comment type="caution">
    <text evidence="1">The sequence shown here is derived from an EMBL/GenBank/DDBJ whole genome shotgun (WGS) entry which is preliminary data.</text>
</comment>
<accession>A0ACC2MGZ0</accession>
<organism evidence="1 2">
    <name type="scientific">Persea americana</name>
    <name type="common">Avocado</name>
    <dbReference type="NCBI Taxonomy" id="3435"/>
    <lineage>
        <taxon>Eukaryota</taxon>
        <taxon>Viridiplantae</taxon>
        <taxon>Streptophyta</taxon>
        <taxon>Embryophyta</taxon>
        <taxon>Tracheophyta</taxon>
        <taxon>Spermatophyta</taxon>
        <taxon>Magnoliopsida</taxon>
        <taxon>Magnoliidae</taxon>
        <taxon>Laurales</taxon>
        <taxon>Lauraceae</taxon>
        <taxon>Persea</taxon>
    </lineage>
</organism>
<sequence length="301" mass="33397">MASENSEVVCVELPAPLGWKKMFMPKKGTPRKSEIVFIAPTGEEMNNRRQLEQYLKSHPGNPPISEFDWGTGETPRRSARISGKIKAAPPPESEPKKKRSRKSRGSKKDDMEADGAHETKEGKEDEFHDEEANKKGSDTAIGAQVSETNQDGKEVKMQESEELTKNDNVNEKTAHVETQDKEDVKMQDVEIMKKDDAEPGAAISEGAEDGNKVQLKEDVEPTEEDHRENLASGEQTQGKETKANSDGNKSTSQVEEKDRTENKVIENSSLEGDESETKSREVHQSERVDMQPPPAPAPISC</sequence>
<dbReference type="Proteomes" id="UP001234297">
    <property type="component" value="Chromosome 2"/>
</dbReference>
<gene>
    <name evidence="1" type="ORF">MRB53_006438</name>
</gene>
<protein>
    <submittedName>
        <fullName evidence="1">Uncharacterized protein</fullName>
    </submittedName>
</protein>
<evidence type="ECO:0000313" key="2">
    <source>
        <dbReference type="Proteomes" id="UP001234297"/>
    </source>
</evidence>
<reference evidence="1 2" key="1">
    <citation type="journal article" date="2022" name="Hortic Res">
        <title>A haplotype resolved chromosomal level avocado genome allows analysis of novel avocado genes.</title>
        <authorList>
            <person name="Nath O."/>
            <person name="Fletcher S.J."/>
            <person name="Hayward A."/>
            <person name="Shaw L.M."/>
            <person name="Masouleh A.K."/>
            <person name="Furtado A."/>
            <person name="Henry R.J."/>
            <person name="Mitter N."/>
        </authorList>
    </citation>
    <scope>NUCLEOTIDE SEQUENCE [LARGE SCALE GENOMIC DNA]</scope>
    <source>
        <strain evidence="2">cv. Hass</strain>
    </source>
</reference>
<evidence type="ECO:0000313" key="1">
    <source>
        <dbReference type="EMBL" id="KAJ8644690.1"/>
    </source>
</evidence>
<proteinExistence type="predicted"/>
<dbReference type="EMBL" id="CM056810">
    <property type="protein sequence ID" value="KAJ8644690.1"/>
    <property type="molecule type" value="Genomic_DNA"/>
</dbReference>
<keyword evidence="2" id="KW-1185">Reference proteome</keyword>
<name>A0ACC2MGZ0_PERAE</name>